<dbReference type="GO" id="GO:0016788">
    <property type="term" value="F:hydrolase activity, acting on ester bonds"/>
    <property type="evidence" value="ECO:0007669"/>
    <property type="project" value="InterPro"/>
</dbReference>
<sequence>MNLIDTHCHLYSEEFAADIDAVIERALQYGVSKFYLPAIDDTTHKAMLDLEARYPGVCVAMMGLHPCSVNAGYRNELAVVEEWLEKRPFVAVGEIGLDYYWDKTFAKEQQEAFTLQMQWALKRNLPIVIHTRNAMQETIEMVKPFAAKGLRGIFHCFSGSAESAKQITDMGFMLGIGGVLTYKNAGLPAALEKVGMEYLVLETDAPYLTPVPFRGKRNESSYLQYVVEKLAVEKGVTVEEMAAITTANAQKIFGN</sequence>
<dbReference type="PIRSF" id="PIRSF005902">
    <property type="entry name" value="DNase_TatD"/>
    <property type="match status" value="1"/>
</dbReference>
<dbReference type="InterPro" id="IPR001130">
    <property type="entry name" value="TatD-like"/>
</dbReference>
<dbReference type="EMBL" id="FNNO01000009">
    <property type="protein sequence ID" value="SDX14195.1"/>
    <property type="molecule type" value="Genomic_DNA"/>
</dbReference>
<reference evidence="5 6" key="1">
    <citation type="submission" date="2016-10" db="EMBL/GenBank/DDBJ databases">
        <authorList>
            <person name="Varghese N."/>
            <person name="Submissions S."/>
        </authorList>
    </citation>
    <scope>NUCLEOTIDE SEQUENCE [LARGE SCALE GENOMIC DNA]</scope>
    <source>
        <strain evidence="5 6">DSM 25353</strain>
    </source>
</reference>
<dbReference type="NCBIfam" id="TIGR00010">
    <property type="entry name" value="YchF/TatD family DNA exonuclease"/>
    <property type="match status" value="1"/>
</dbReference>
<feature type="binding site" evidence="4">
    <location>
        <position position="155"/>
    </location>
    <ligand>
        <name>a divalent metal cation</name>
        <dbReference type="ChEBI" id="CHEBI:60240"/>
        <label>2</label>
    </ligand>
</feature>
<name>A0A8X8IDJ3_9BACT</name>
<dbReference type="AlphaFoldDB" id="A0A8X8IDJ3"/>
<dbReference type="GO" id="GO:0005829">
    <property type="term" value="C:cytosol"/>
    <property type="evidence" value="ECO:0007669"/>
    <property type="project" value="TreeGrafter"/>
</dbReference>
<keyword evidence="2 4" id="KW-0479">Metal-binding</keyword>
<dbReference type="Proteomes" id="UP000198711">
    <property type="component" value="Unassembled WGS sequence"/>
</dbReference>
<protein>
    <submittedName>
        <fullName evidence="5">TatD DNase family protein</fullName>
    </submittedName>
</protein>
<feature type="binding site" evidence="4">
    <location>
        <position position="94"/>
    </location>
    <ligand>
        <name>a divalent metal cation</name>
        <dbReference type="ChEBI" id="CHEBI:60240"/>
        <label>1</label>
    </ligand>
</feature>
<dbReference type="CDD" id="cd01310">
    <property type="entry name" value="TatD_DNAse"/>
    <property type="match status" value="1"/>
</dbReference>
<dbReference type="Gene3D" id="3.20.20.140">
    <property type="entry name" value="Metal-dependent hydrolases"/>
    <property type="match status" value="1"/>
</dbReference>
<feature type="binding site" evidence="4">
    <location>
        <position position="130"/>
    </location>
    <ligand>
        <name>a divalent metal cation</name>
        <dbReference type="ChEBI" id="CHEBI:60240"/>
        <label>2</label>
    </ligand>
</feature>
<comment type="similarity">
    <text evidence="1">Belongs to the metallo-dependent hydrolases superfamily. TatD-type hydrolase family.</text>
</comment>
<dbReference type="GO" id="GO:0046872">
    <property type="term" value="F:metal ion binding"/>
    <property type="evidence" value="ECO:0007669"/>
    <property type="project" value="UniProtKB-KW"/>
</dbReference>
<evidence type="ECO:0000313" key="6">
    <source>
        <dbReference type="Proteomes" id="UP000198711"/>
    </source>
</evidence>
<dbReference type="PANTHER" id="PTHR46124">
    <property type="entry name" value="D-AMINOACYL-TRNA DEACYLASE"/>
    <property type="match status" value="1"/>
</dbReference>
<evidence type="ECO:0000256" key="3">
    <source>
        <dbReference type="ARBA" id="ARBA00022801"/>
    </source>
</evidence>
<proteinExistence type="inferred from homology"/>
<dbReference type="SUPFAM" id="SSF51556">
    <property type="entry name" value="Metallo-dependent hydrolases"/>
    <property type="match status" value="1"/>
</dbReference>
<dbReference type="GO" id="GO:0004536">
    <property type="term" value="F:DNA nuclease activity"/>
    <property type="evidence" value="ECO:0007669"/>
    <property type="project" value="InterPro"/>
</dbReference>
<evidence type="ECO:0000256" key="1">
    <source>
        <dbReference type="ARBA" id="ARBA00009275"/>
    </source>
</evidence>
<dbReference type="PANTHER" id="PTHR46124:SF4">
    <property type="entry name" value="HYDROLASE TATD"/>
    <property type="match status" value="1"/>
</dbReference>
<gene>
    <name evidence="5" type="ORF">SAMN05444410_109161</name>
</gene>
<organism evidence="5 6">
    <name type="scientific">Hydrobacter penzbergensis</name>
    <dbReference type="NCBI Taxonomy" id="1235997"/>
    <lineage>
        <taxon>Bacteria</taxon>
        <taxon>Pseudomonadati</taxon>
        <taxon>Bacteroidota</taxon>
        <taxon>Chitinophagia</taxon>
        <taxon>Chitinophagales</taxon>
        <taxon>Chitinophagaceae</taxon>
        <taxon>Hydrobacter</taxon>
    </lineage>
</organism>
<keyword evidence="6" id="KW-1185">Reference proteome</keyword>
<evidence type="ECO:0000256" key="2">
    <source>
        <dbReference type="ARBA" id="ARBA00022723"/>
    </source>
</evidence>
<feature type="binding site" evidence="4">
    <location>
        <position position="9"/>
    </location>
    <ligand>
        <name>a divalent metal cation</name>
        <dbReference type="ChEBI" id="CHEBI:60240"/>
        <label>1</label>
    </ligand>
</feature>
<dbReference type="RefSeq" id="WP_092724178.1">
    <property type="nucleotide sequence ID" value="NZ_FNNO01000009.1"/>
</dbReference>
<dbReference type="FunFam" id="3.20.20.140:FF:000005">
    <property type="entry name" value="TatD family hydrolase"/>
    <property type="match status" value="1"/>
</dbReference>
<dbReference type="InterPro" id="IPR015991">
    <property type="entry name" value="TatD/YcfH-like"/>
</dbReference>
<keyword evidence="3" id="KW-0378">Hydrolase</keyword>
<evidence type="ECO:0000256" key="4">
    <source>
        <dbReference type="PIRSR" id="PIRSR005902-1"/>
    </source>
</evidence>
<accession>A0A8X8IDJ3</accession>
<dbReference type="InterPro" id="IPR032466">
    <property type="entry name" value="Metal_Hydrolase"/>
</dbReference>
<feature type="binding site" evidence="4">
    <location>
        <position position="204"/>
    </location>
    <ligand>
        <name>a divalent metal cation</name>
        <dbReference type="ChEBI" id="CHEBI:60240"/>
        <label>1</label>
    </ligand>
</feature>
<feature type="binding site" evidence="4">
    <location>
        <position position="7"/>
    </location>
    <ligand>
        <name>a divalent metal cation</name>
        <dbReference type="ChEBI" id="CHEBI:60240"/>
        <label>1</label>
    </ligand>
</feature>
<comment type="caution">
    <text evidence="5">The sequence shown here is derived from an EMBL/GenBank/DDBJ whole genome shotgun (WGS) entry which is preliminary data.</text>
</comment>
<evidence type="ECO:0000313" key="5">
    <source>
        <dbReference type="EMBL" id="SDX14195.1"/>
    </source>
</evidence>
<dbReference type="Pfam" id="PF01026">
    <property type="entry name" value="TatD_DNase"/>
    <property type="match status" value="1"/>
</dbReference>